<sequence length="398" mass="42339">MMRISLSPDYRRALPPVGMALPPMLDPAGARVVLGNQVDANGLPDSVAPKPHTLFGPRGVCFAPHGGPFFVADTGHHRLMVWNKGPDQDNAPADLLIGQPDFFSEGRNARGVVGAATLNMPTGISTDGTVIAVADAWNHRVLIWRTLPEHSNQPADLVLGQADFLSGVANRGDAVPAADTLNWCYGVTVADGRLFVADTGNRRVLVWNSLPQRNGQAADLVLGQTDMVTRDDNASGSGAAVGMRWPHSVAVDDSRILVADAGNNRIMVWTSMPNADGAPCSFVLGQSSFDGNDHNRAGYHPDYRSLNMPYGTVVHNGLVFCADTANSRLVGYPLDDLGMDRAASGLAAQTGFCDKGDNRWRFAARDSVCWPFALSASGTTLAVADTGNNRVLLWEVAA</sequence>
<dbReference type="PANTHER" id="PTHR24104:SF25">
    <property type="entry name" value="PROTEIN LIN-41"/>
    <property type="match status" value="1"/>
</dbReference>
<proteinExistence type="predicted"/>
<organism evidence="1 2">
    <name type="scientific">Mesorhizobium waimense</name>
    <dbReference type="NCBI Taxonomy" id="1300307"/>
    <lineage>
        <taxon>Bacteria</taxon>
        <taxon>Pseudomonadati</taxon>
        <taxon>Pseudomonadota</taxon>
        <taxon>Alphaproteobacteria</taxon>
        <taxon>Hyphomicrobiales</taxon>
        <taxon>Phyllobacteriaceae</taxon>
        <taxon>Mesorhizobium</taxon>
    </lineage>
</organism>
<name>A0A3A5KCZ4_9HYPH</name>
<dbReference type="EMBL" id="QZWZ01000048">
    <property type="protein sequence ID" value="RJT28879.1"/>
    <property type="molecule type" value="Genomic_DNA"/>
</dbReference>
<dbReference type="PANTHER" id="PTHR24104">
    <property type="entry name" value="E3 UBIQUITIN-PROTEIN LIGASE NHLRC1-RELATED"/>
    <property type="match status" value="1"/>
</dbReference>
<dbReference type="InterPro" id="IPR011042">
    <property type="entry name" value="6-blade_b-propeller_TolB-like"/>
</dbReference>
<reference evidence="1 2" key="1">
    <citation type="submission" date="2018-09" db="EMBL/GenBank/DDBJ databases">
        <title>Mesorhizobium carmichaelinearum sp. nov. isolated from Carmichaelinea spp. root nodules in New Zealand.</title>
        <authorList>
            <person name="De Meyer S.E."/>
        </authorList>
    </citation>
    <scope>NUCLEOTIDE SEQUENCE [LARGE SCALE GENOMIC DNA]</scope>
    <source>
        <strain evidence="1 2">ICMP19557</strain>
    </source>
</reference>
<evidence type="ECO:0000313" key="1">
    <source>
        <dbReference type="EMBL" id="RJT28879.1"/>
    </source>
</evidence>
<dbReference type="InterPro" id="IPR050952">
    <property type="entry name" value="TRIM-NHL_E3_ligases"/>
</dbReference>
<evidence type="ECO:0000313" key="2">
    <source>
        <dbReference type="Proteomes" id="UP000272706"/>
    </source>
</evidence>
<dbReference type="GO" id="GO:0061630">
    <property type="term" value="F:ubiquitin protein ligase activity"/>
    <property type="evidence" value="ECO:0007669"/>
    <property type="project" value="TreeGrafter"/>
</dbReference>
<dbReference type="GO" id="GO:0043161">
    <property type="term" value="P:proteasome-mediated ubiquitin-dependent protein catabolic process"/>
    <property type="evidence" value="ECO:0007669"/>
    <property type="project" value="TreeGrafter"/>
</dbReference>
<dbReference type="OrthoDB" id="9811352at2"/>
<protein>
    <recommendedName>
        <fullName evidence="3">NHL repeat containing protein</fullName>
    </recommendedName>
</protein>
<dbReference type="SUPFAM" id="SSF63825">
    <property type="entry name" value="YWTD domain"/>
    <property type="match status" value="1"/>
</dbReference>
<evidence type="ECO:0008006" key="3">
    <source>
        <dbReference type="Google" id="ProtNLM"/>
    </source>
</evidence>
<gene>
    <name evidence="1" type="ORF">D3227_33265</name>
</gene>
<dbReference type="Gene3D" id="2.120.10.30">
    <property type="entry name" value="TolB, C-terminal domain"/>
    <property type="match status" value="1"/>
</dbReference>
<comment type="caution">
    <text evidence="1">The sequence shown here is derived from an EMBL/GenBank/DDBJ whole genome shotgun (WGS) entry which is preliminary data.</text>
</comment>
<dbReference type="AlphaFoldDB" id="A0A3A5KCZ4"/>
<dbReference type="Proteomes" id="UP000272706">
    <property type="component" value="Unassembled WGS sequence"/>
</dbReference>
<accession>A0A3A5KCZ4</accession>
<keyword evidence="2" id="KW-1185">Reference proteome</keyword>
<dbReference type="GO" id="GO:0000209">
    <property type="term" value="P:protein polyubiquitination"/>
    <property type="evidence" value="ECO:0007669"/>
    <property type="project" value="TreeGrafter"/>
</dbReference>
<dbReference type="CDD" id="cd05819">
    <property type="entry name" value="NHL"/>
    <property type="match status" value="1"/>
</dbReference>
<dbReference type="GO" id="GO:0008270">
    <property type="term" value="F:zinc ion binding"/>
    <property type="evidence" value="ECO:0007669"/>
    <property type="project" value="UniProtKB-KW"/>
</dbReference>